<sequence>MKSRLPIWYHLGATRKLRRLNNTHTSDCLRIAHGALIVADIAMMAKRVCYQEAKAPGNDYLPDNCECVECTKDRGNGCNHPWKCCEAAGKALAEVRPKWNPEAEAPHDSLTLTKRRNEMNADAMTDGGTLTFNPSITQRGDLSDAFRVF</sequence>
<evidence type="ECO:0000313" key="2">
    <source>
        <dbReference type="Proteomes" id="UP000015241"/>
    </source>
</evidence>
<dbReference type="Proteomes" id="UP000015241">
    <property type="component" value="Unassembled WGS sequence"/>
</dbReference>
<protein>
    <submittedName>
        <fullName evidence="1">Uncharacterized protein</fullName>
    </submittedName>
</protein>
<name>S8DIN8_FOMSC</name>
<accession>S8DIN8</accession>
<proteinExistence type="predicted"/>
<feature type="non-terminal residue" evidence="1">
    <location>
        <position position="149"/>
    </location>
</feature>
<dbReference type="InParanoid" id="S8DIN8"/>
<dbReference type="OrthoDB" id="2755942at2759"/>
<dbReference type="EMBL" id="KE504274">
    <property type="protein sequence ID" value="EPS93461.1"/>
    <property type="molecule type" value="Genomic_DNA"/>
</dbReference>
<keyword evidence="2" id="KW-1185">Reference proteome</keyword>
<gene>
    <name evidence="1" type="ORF">FOMPIDRAFT_17746</name>
</gene>
<dbReference type="HOGENOM" id="CLU_093362_1_0_1"/>
<evidence type="ECO:0000313" key="1">
    <source>
        <dbReference type="EMBL" id="EPS93461.1"/>
    </source>
</evidence>
<organism evidence="1 2">
    <name type="scientific">Fomitopsis schrenkii</name>
    <name type="common">Brown rot fungus</name>
    <dbReference type="NCBI Taxonomy" id="2126942"/>
    <lineage>
        <taxon>Eukaryota</taxon>
        <taxon>Fungi</taxon>
        <taxon>Dikarya</taxon>
        <taxon>Basidiomycota</taxon>
        <taxon>Agaricomycotina</taxon>
        <taxon>Agaricomycetes</taxon>
        <taxon>Polyporales</taxon>
        <taxon>Fomitopsis</taxon>
    </lineage>
</organism>
<dbReference type="AlphaFoldDB" id="S8DIN8"/>
<reference evidence="1 2" key="1">
    <citation type="journal article" date="2012" name="Science">
        <title>The Paleozoic origin of enzymatic lignin decomposition reconstructed from 31 fungal genomes.</title>
        <authorList>
            <person name="Floudas D."/>
            <person name="Binder M."/>
            <person name="Riley R."/>
            <person name="Barry K."/>
            <person name="Blanchette R.A."/>
            <person name="Henrissat B."/>
            <person name="Martinez A.T."/>
            <person name="Otillar R."/>
            <person name="Spatafora J.W."/>
            <person name="Yadav J.S."/>
            <person name="Aerts A."/>
            <person name="Benoit I."/>
            <person name="Boyd A."/>
            <person name="Carlson A."/>
            <person name="Copeland A."/>
            <person name="Coutinho P.M."/>
            <person name="de Vries R.P."/>
            <person name="Ferreira P."/>
            <person name="Findley K."/>
            <person name="Foster B."/>
            <person name="Gaskell J."/>
            <person name="Glotzer D."/>
            <person name="Gorecki P."/>
            <person name="Heitman J."/>
            <person name="Hesse C."/>
            <person name="Hori C."/>
            <person name="Igarashi K."/>
            <person name="Jurgens J.A."/>
            <person name="Kallen N."/>
            <person name="Kersten P."/>
            <person name="Kohler A."/>
            <person name="Kuees U."/>
            <person name="Kumar T.K.A."/>
            <person name="Kuo A."/>
            <person name="LaButti K."/>
            <person name="Larrondo L.F."/>
            <person name="Lindquist E."/>
            <person name="Ling A."/>
            <person name="Lombard V."/>
            <person name="Lucas S."/>
            <person name="Lundell T."/>
            <person name="Martin R."/>
            <person name="McLaughlin D.J."/>
            <person name="Morgenstern I."/>
            <person name="Morin E."/>
            <person name="Murat C."/>
            <person name="Nagy L.G."/>
            <person name="Nolan M."/>
            <person name="Ohm R.A."/>
            <person name="Patyshakuliyeva A."/>
            <person name="Rokas A."/>
            <person name="Ruiz-Duenas F.J."/>
            <person name="Sabat G."/>
            <person name="Salamov A."/>
            <person name="Samejima M."/>
            <person name="Schmutz J."/>
            <person name="Slot J.C."/>
            <person name="St John F."/>
            <person name="Stenlid J."/>
            <person name="Sun H."/>
            <person name="Sun S."/>
            <person name="Syed K."/>
            <person name="Tsang A."/>
            <person name="Wiebenga A."/>
            <person name="Young D."/>
            <person name="Pisabarro A."/>
            <person name="Eastwood D.C."/>
            <person name="Martin F."/>
            <person name="Cullen D."/>
            <person name="Grigoriev I.V."/>
            <person name="Hibbett D.S."/>
        </authorList>
    </citation>
    <scope>NUCLEOTIDE SEQUENCE</scope>
    <source>
        <strain evidence="2">FP-58527</strain>
    </source>
</reference>